<keyword evidence="17" id="KW-1185">Reference proteome</keyword>
<keyword evidence="10" id="KW-1133">Transmembrane helix</keyword>
<dbReference type="InterPro" id="IPR003661">
    <property type="entry name" value="HisK_dim/P_dom"/>
</dbReference>
<dbReference type="CDD" id="cd00130">
    <property type="entry name" value="PAS"/>
    <property type="match status" value="1"/>
</dbReference>
<dbReference type="RefSeq" id="WP_153817568.1">
    <property type="nucleotide sequence ID" value="NZ_WJIE01000001.1"/>
</dbReference>
<dbReference type="InterPro" id="IPR013656">
    <property type="entry name" value="PAS_4"/>
</dbReference>
<dbReference type="InterPro" id="IPR000700">
    <property type="entry name" value="PAS-assoc_C"/>
</dbReference>
<dbReference type="SMART" id="SM00388">
    <property type="entry name" value="HisKA"/>
    <property type="match status" value="1"/>
</dbReference>
<dbReference type="GO" id="GO:0000156">
    <property type="term" value="F:phosphorelay response regulator activity"/>
    <property type="evidence" value="ECO:0007669"/>
    <property type="project" value="TreeGrafter"/>
</dbReference>
<dbReference type="GO" id="GO:0007234">
    <property type="term" value="P:osmosensory signaling via phosphorelay pathway"/>
    <property type="evidence" value="ECO:0007669"/>
    <property type="project" value="TreeGrafter"/>
</dbReference>
<dbReference type="Gene3D" id="3.30.450.40">
    <property type="match status" value="1"/>
</dbReference>
<dbReference type="InterPro" id="IPR004358">
    <property type="entry name" value="Sig_transdc_His_kin-like_C"/>
</dbReference>
<dbReference type="PANTHER" id="PTHR42878">
    <property type="entry name" value="TWO-COMPONENT HISTIDINE KINASE"/>
    <property type="match status" value="1"/>
</dbReference>
<keyword evidence="9" id="KW-0067">ATP-binding</keyword>
<dbReference type="Gene3D" id="1.10.287.130">
    <property type="match status" value="1"/>
</dbReference>
<dbReference type="CDD" id="cd00075">
    <property type="entry name" value="HATPase"/>
    <property type="match status" value="1"/>
</dbReference>
<name>A0A6N7PP45_9BACT</name>
<dbReference type="SUPFAM" id="SSF55785">
    <property type="entry name" value="PYP-like sensor domain (PAS domain)"/>
    <property type="match status" value="2"/>
</dbReference>
<dbReference type="PROSITE" id="PS50113">
    <property type="entry name" value="PAC"/>
    <property type="match status" value="1"/>
</dbReference>
<keyword evidence="11" id="KW-0902">Two-component regulatory system</keyword>
<evidence type="ECO:0000256" key="9">
    <source>
        <dbReference type="ARBA" id="ARBA00022840"/>
    </source>
</evidence>
<accession>A0A6N7PP45</accession>
<evidence type="ECO:0000313" key="17">
    <source>
        <dbReference type="Proteomes" id="UP000440224"/>
    </source>
</evidence>
<gene>
    <name evidence="16" type="ORF">GF068_01900</name>
</gene>
<dbReference type="SMART" id="SM00091">
    <property type="entry name" value="PAS"/>
    <property type="match status" value="2"/>
</dbReference>
<dbReference type="SUPFAM" id="SSF47384">
    <property type="entry name" value="Homodimeric domain of signal transducing histidine kinase"/>
    <property type="match status" value="1"/>
</dbReference>
<dbReference type="Proteomes" id="UP000440224">
    <property type="component" value="Unassembled WGS sequence"/>
</dbReference>
<dbReference type="InterPro" id="IPR036097">
    <property type="entry name" value="HisK_dim/P_sf"/>
</dbReference>
<feature type="domain" description="PAC" evidence="15">
    <location>
        <begin position="240"/>
        <end position="292"/>
    </location>
</feature>
<keyword evidence="12" id="KW-0472">Membrane</keyword>
<evidence type="ECO:0000259" key="14">
    <source>
        <dbReference type="PROSITE" id="PS50109"/>
    </source>
</evidence>
<dbReference type="InterPro" id="IPR035965">
    <property type="entry name" value="PAS-like_dom_sf"/>
</dbReference>
<dbReference type="InterPro" id="IPR050351">
    <property type="entry name" value="BphY/WalK/GraS-like"/>
</dbReference>
<dbReference type="InterPro" id="IPR005467">
    <property type="entry name" value="His_kinase_dom"/>
</dbReference>
<reference evidence="16 17" key="1">
    <citation type="submission" date="2019-10" db="EMBL/GenBank/DDBJ databases">
        <title>A soil myxobacterium in the family Polyangiaceae.</title>
        <authorList>
            <person name="Li Y."/>
            <person name="Wang J."/>
        </authorList>
    </citation>
    <scope>NUCLEOTIDE SEQUENCE [LARGE SCALE GENOMIC DNA]</scope>
    <source>
        <strain evidence="16 17">DSM 14734</strain>
    </source>
</reference>
<dbReference type="Pfam" id="PF08448">
    <property type="entry name" value="PAS_4"/>
    <property type="match status" value="2"/>
</dbReference>
<evidence type="ECO:0000256" key="13">
    <source>
        <dbReference type="SAM" id="Coils"/>
    </source>
</evidence>
<dbReference type="GO" id="GO:0030295">
    <property type="term" value="F:protein kinase activator activity"/>
    <property type="evidence" value="ECO:0007669"/>
    <property type="project" value="TreeGrafter"/>
</dbReference>
<dbReference type="Gene3D" id="3.30.565.10">
    <property type="entry name" value="Histidine kinase-like ATPase, C-terminal domain"/>
    <property type="match status" value="1"/>
</dbReference>
<keyword evidence="7" id="KW-0547">Nucleotide-binding</keyword>
<dbReference type="InterPro" id="IPR029016">
    <property type="entry name" value="GAF-like_dom_sf"/>
</dbReference>
<comment type="caution">
    <text evidence="16">The sequence shown here is derived from an EMBL/GenBank/DDBJ whole genome shotgun (WGS) entry which is preliminary data.</text>
</comment>
<evidence type="ECO:0000256" key="11">
    <source>
        <dbReference type="ARBA" id="ARBA00023012"/>
    </source>
</evidence>
<evidence type="ECO:0000256" key="6">
    <source>
        <dbReference type="ARBA" id="ARBA00022692"/>
    </source>
</evidence>
<evidence type="ECO:0000259" key="15">
    <source>
        <dbReference type="PROSITE" id="PS50113"/>
    </source>
</evidence>
<dbReference type="OrthoDB" id="9762798at2"/>
<dbReference type="SMART" id="SM00387">
    <property type="entry name" value="HATPase_c"/>
    <property type="match status" value="1"/>
</dbReference>
<organism evidence="16 17">
    <name type="scientific">Polyangium spumosum</name>
    <dbReference type="NCBI Taxonomy" id="889282"/>
    <lineage>
        <taxon>Bacteria</taxon>
        <taxon>Pseudomonadati</taxon>
        <taxon>Myxococcota</taxon>
        <taxon>Polyangia</taxon>
        <taxon>Polyangiales</taxon>
        <taxon>Polyangiaceae</taxon>
        <taxon>Polyangium</taxon>
    </lineage>
</organism>
<keyword evidence="13" id="KW-0175">Coiled coil</keyword>
<comment type="subcellular location">
    <subcellularLocation>
        <location evidence="2">Membrane</location>
        <topology evidence="2">Multi-pass membrane protein</topology>
    </subcellularLocation>
</comment>
<dbReference type="PROSITE" id="PS50109">
    <property type="entry name" value="HIS_KIN"/>
    <property type="match status" value="1"/>
</dbReference>
<keyword evidence="8" id="KW-0418">Kinase</keyword>
<feature type="coiled-coil region" evidence="13">
    <location>
        <begin position="142"/>
        <end position="172"/>
    </location>
</feature>
<dbReference type="EC" id="2.7.13.3" evidence="3"/>
<evidence type="ECO:0000256" key="2">
    <source>
        <dbReference type="ARBA" id="ARBA00004141"/>
    </source>
</evidence>
<comment type="catalytic activity">
    <reaction evidence="1">
        <text>ATP + protein L-histidine = ADP + protein N-phospho-L-histidine.</text>
        <dbReference type="EC" id="2.7.13.3"/>
    </reaction>
</comment>
<dbReference type="Pfam" id="PF02518">
    <property type="entry name" value="HATPase_c"/>
    <property type="match status" value="1"/>
</dbReference>
<proteinExistence type="predicted"/>
<dbReference type="AlphaFoldDB" id="A0A6N7PP45"/>
<keyword evidence="6" id="KW-0812">Transmembrane</keyword>
<dbReference type="GO" id="GO:0005524">
    <property type="term" value="F:ATP binding"/>
    <property type="evidence" value="ECO:0007669"/>
    <property type="project" value="UniProtKB-KW"/>
</dbReference>
<dbReference type="Gene3D" id="3.30.450.20">
    <property type="entry name" value="PAS domain"/>
    <property type="match status" value="2"/>
</dbReference>
<evidence type="ECO:0000256" key="5">
    <source>
        <dbReference type="ARBA" id="ARBA00022679"/>
    </source>
</evidence>
<dbReference type="NCBIfam" id="TIGR00229">
    <property type="entry name" value="sensory_box"/>
    <property type="match status" value="1"/>
</dbReference>
<evidence type="ECO:0000256" key="3">
    <source>
        <dbReference type="ARBA" id="ARBA00012438"/>
    </source>
</evidence>
<evidence type="ECO:0000256" key="12">
    <source>
        <dbReference type="ARBA" id="ARBA00023136"/>
    </source>
</evidence>
<dbReference type="CDD" id="cd00082">
    <property type="entry name" value="HisKA"/>
    <property type="match status" value="1"/>
</dbReference>
<dbReference type="PANTHER" id="PTHR42878:SF7">
    <property type="entry name" value="SENSOR HISTIDINE KINASE GLRK"/>
    <property type="match status" value="1"/>
</dbReference>
<evidence type="ECO:0000256" key="7">
    <source>
        <dbReference type="ARBA" id="ARBA00022741"/>
    </source>
</evidence>
<dbReference type="SUPFAM" id="SSF55874">
    <property type="entry name" value="ATPase domain of HSP90 chaperone/DNA topoisomerase II/histidine kinase"/>
    <property type="match status" value="1"/>
</dbReference>
<evidence type="ECO:0000313" key="16">
    <source>
        <dbReference type="EMBL" id="MRG90681.1"/>
    </source>
</evidence>
<dbReference type="EMBL" id="WJIE01000001">
    <property type="protein sequence ID" value="MRG90681.1"/>
    <property type="molecule type" value="Genomic_DNA"/>
</dbReference>
<keyword evidence="5" id="KW-0808">Transferase</keyword>
<dbReference type="InterPro" id="IPR036890">
    <property type="entry name" value="HATPase_C_sf"/>
</dbReference>
<evidence type="ECO:0000256" key="8">
    <source>
        <dbReference type="ARBA" id="ARBA00022777"/>
    </source>
</evidence>
<dbReference type="InterPro" id="IPR003594">
    <property type="entry name" value="HATPase_dom"/>
</dbReference>
<feature type="domain" description="Histidine kinase" evidence="14">
    <location>
        <begin position="414"/>
        <end position="627"/>
    </location>
</feature>
<evidence type="ECO:0000256" key="10">
    <source>
        <dbReference type="ARBA" id="ARBA00022989"/>
    </source>
</evidence>
<evidence type="ECO:0000256" key="4">
    <source>
        <dbReference type="ARBA" id="ARBA00022553"/>
    </source>
</evidence>
<protein>
    <recommendedName>
        <fullName evidence="3">histidine kinase</fullName>
        <ecNumber evidence="3">2.7.13.3</ecNumber>
    </recommendedName>
</protein>
<dbReference type="PRINTS" id="PR00344">
    <property type="entry name" value="BCTRLSENSOR"/>
</dbReference>
<dbReference type="SUPFAM" id="SSF55781">
    <property type="entry name" value="GAF domain-like"/>
    <property type="match status" value="1"/>
</dbReference>
<sequence>MVDERALRELIAAGNAVSAAQGHHEIVTLAAEKAASLVDADAALVLVPSDAGEATIAASVGVDPEWARLFRAPLDEHIMDALREVGGFRPGDWLLAVPILDRQVIRGVLAVARRAERQPAHACSEDDATYLLSALADRTAVAVAHADRIEELASALEAAEAARRELAAVLDTTPAGIVIIEGEDGRITYTNTRALEFYGRPILGSCFSDRAPWLHRPDGSLCPPAELPAARALRRGARVRGEEILIQQPDGTFRVVEMHAVPLRDPSAKITRALLAMQDVTRRKHAEEHVIRRLSELSAIFKALPDLYFRLDAGGTILDARSGRRRDVAIDRLIGRRLEDAFGPQTRSHLQASIDEVKKLRSLVTIEYRESGGGEARWYEARVVPLQPNELALLIRDITERKRAEEYREDMLRVITHDLRAPLSVIVLRAQRLLRISAGEPGHEEARRCAEAIVSSGRGMATMLDELLESVRLEAGEVRLDKRELSMAAFVTELVDRIAGEDAPRVAVHVPEGLPAISADPARLERILSNLISNALKYAPAGSPITVGAELCGDVIIVSVADRGTGISRVDLPHVFERFWRAAGARSHEGLGLGLFITKQLVEAHGGRIWVESELGVGSVFRFSLPV</sequence>
<dbReference type="GO" id="GO:0016020">
    <property type="term" value="C:membrane"/>
    <property type="evidence" value="ECO:0007669"/>
    <property type="project" value="UniProtKB-SubCell"/>
</dbReference>
<dbReference type="InterPro" id="IPR000014">
    <property type="entry name" value="PAS"/>
</dbReference>
<keyword evidence="4" id="KW-0597">Phosphoprotein</keyword>
<dbReference type="Pfam" id="PF00512">
    <property type="entry name" value="HisKA"/>
    <property type="match status" value="1"/>
</dbReference>
<dbReference type="FunFam" id="3.30.565.10:FF:000006">
    <property type="entry name" value="Sensor histidine kinase WalK"/>
    <property type="match status" value="1"/>
</dbReference>
<dbReference type="GO" id="GO:0000155">
    <property type="term" value="F:phosphorelay sensor kinase activity"/>
    <property type="evidence" value="ECO:0007669"/>
    <property type="project" value="InterPro"/>
</dbReference>
<evidence type="ECO:0000256" key="1">
    <source>
        <dbReference type="ARBA" id="ARBA00000085"/>
    </source>
</evidence>